<dbReference type="InterPro" id="IPR053151">
    <property type="entry name" value="RNase_H-like"/>
</dbReference>
<dbReference type="GO" id="GO:0004523">
    <property type="term" value="F:RNA-DNA hybrid ribonuclease activity"/>
    <property type="evidence" value="ECO:0007669"/>
    <property type="project" value="InterPro"/>
</dbReference>
<evidence type="ECO:0000313" key="2">
    <source>
        <dbReference type="EMBL" id="CAL1403320.1"/>
    </source>
</evidence>
<gene>
    <name evidence="2" type="ORF">LTRI10_LOCUS43262</name>
</gene>
<reference evidence="2 3" key="1">
    <citation type="submission" date="2024-04" db="EMBL/GenBank/DDBJ databases">
        <authorList>
            <person name="Fracassetti M."/>
        </authorList>
    </citation>
    <scope>NUCLEOTIDE SEQUENCE [LARGE SCALE GENOMIC DNA]</scope>
</reference>
<dbReference type="InterPro" id="IPR036397">
    <property type="entry name" value="RNaseH_sf"/>
</dbReference>
<sequence length="134" mass="15027">MGRVKINTDARVFGDEDVGLGMVVRYSEGRFVMAVAKRVSGRWSVEEAEALAAEFGAQVAYQNHVHNPVLEIDNQTIVEKITRAKSILSEPGTICRSTRRYLSLMGLRAGNMLIEKEIWQHMSWHIPKLGGMRG</sequence>
<dbReference type="Gene3D" id="3.30.420.10">
    <property type="entry name" value="Ribonuclease H-like superfamily/Ribonuclease H"/>
    <property type="match status" value="1"/>
</dbReference>
<feature type="domain" description="RNase H type-1" evidence="1">
    <location>
        <begin position="13"/>
        <end position="92"/>
    </location>
</feature>
<name>A0AAV2FY83_9ROSI</name>
<dbReference type="Pfam" id="PF13456">
    <property type="entry name" value="RVT_3"/>
    <property type="match status" value="1"/>
</dbReference>
<dbReference type="EMBL" id="OZ034820">
    <property type="protein sequence ID" value="CAL1403320.1"/>
    <property type="molecule type" value="Genomic_DNA"/>
</dbReference>
<evidence type="ECO:0000259" key="1">
    <source>
        <dbReference type="Pfam" id="PF13456"/>
    </source>
</evidence>
<keyword evidence="3" id="KW-1185">Reference proteome</keyword>
<dbReference type="GO" id="GO:0003676">
    <property type="term" value="F:nucleic acid binding"/>
    <property type="evidence" value="ECO:0007669"/>
    <property type="project" value="InterPro"/>
</dbReference>
<dbReference type="InterPro" id="IPR002156">
    <property type="entry name" value="RNaseH_domain"/>
</dbReference>
<dbReference type="Proteomes" id="UP001497516">
    <property type="component" value="Chromosome 7"/>
</dbReference>
<proteinExistence type="predicted"/>
<protein>
    <recommendedName>
        <fullName evidence="1">RNase H type-1 domain-containing protein</fullName>
    </recommendedName>
</protein>
<evidence type="ECO:0000313" key="3">
    <source>
        <dbReference type="Proteomes" id="UP001497516"/>
    </source>
</evidence>
<organism evidence="2 3">
    <name type="scientific">Linum trigynum</name>
    <dbReference type="NCBI Taxonomy" id="586398"/>
    <lineage>
        <taxon>Eukaryota</taxon>
        <taxon>Viridiplantae</taxon>
        <taxon>Streptophyta</taxon>
        <taxon>Embryophyta</taxon>
        <taxon>Tracheophyta</taxon>
        <taxon>Spermatophyta</taxon>
        <taxon>Magnoliopsida</taxon>
        <taxon>eudicotyledons</taxon>
        <taxon>Gunneridae</taxon>
        <taxon>Pentapetalae</taxon>
        <taxon>rosids</taxon>
        <taxon>fabids</taxon>
        <taxon>Malpighiales</taxon>
        <taxon>Linaceae</taxon>
        <taxon>Linum</taxon>
    </lineage>
</organism>
<dbReference type="PANTHER" id="PTHR47723">
    <property type="entry name" value="OS05G0353850 PROTEIN"/>
    <property type="match status" value="1"/>
</dbReference>
<accession>A0AAV2FY83</accession>
<dbReference type="PANTHER" id="PTHR47723:SF19">
    <property type="entry name" value="POLYNUCLEOTIDYL TRANSFERASE, RIBONUCLEASE H-LIKE SUPERFAMILY PROTEIN"/>
    <property type="match status" value="1"/>
</dbReference>
<dbReference type="AlphaFoldDB" id="A0AAV2FY83"/>